<proteinExistence type="predicted"/>
<dbReference type="RefSeq" id="WP_013914951.1">
    <property type="nucleotide sequence ID" value="NC_015690.1"/>
</dbReference>
<dbReference type="PATRIC" id="fig|1036673.3.peg.1060"/>
<sequence length="100" mass="11277">MKLELRIGEETKTFTVPFVSGRMLRKTLAISKDMNFSNVTVEVLDELVLFVVDLFKNQFSVDEFYDGIEAHKLLQTVMDCIHQVTGQAAKALEPLSDPNA</sequence>
<dbReference type="EMBL" id="CP002869">
    <property type="protein sequence ID" value="AEI39789.1"/>
    <property type="molecule type" value="Genomic_DNA"/>
</dbReference>
<name>F8FH87_PAEMK</name>
<accession>F8FH87</accession>
<evidence type="ECO:0000313" key="1">
    <source>
        <dbReference type="EMBL" id="AEI39789.1"/>
    </source>
</evidence>
<dbReference type="KEGG" id="pms:KNP414_01222"/>
<protein>
    <submittedName>
        <fullName evidence="1">Uncharacterized protein</fullName>
    </submittedName>
</protein>
<reference evidence="2" key="1">
    <citation type="submission" date="2011-06" db="EMBL/GenBank/DDBJ databases">
        <title>Complete genome sequence of Paenibacillus mucilaginosus KNP414.</title>
        <authorList>
            <person name="Wang J."/>
            <person name="Hu S."/>
            <person name="Hu X."/>
            <person name="Zhang B."/>
            <person name="Dong D."/>
            <person name="Zhang S."/>
            <person name="Zhao K."/>
            <person name="Wu D."/>
        </authorList>
    </citation>
    <scope>NUCLEOTIDE SEQUENCE [LARGE SCALE GENOMIC DNA]</scope>
    <source>
        <strain evidence="2">KNP414</strain>
    </source>
</reference>
<dbReference type="InterPro" id="IPR057006">
    <property type="entry name" value="Phage_TAC_19"/>
</dbReference>
<dbReference type="NCBIfam" id="NF047360">
    <property type="entry name" value="tail_chap_PVL"/>
    <property type="match status" value="1"/>
</dbReference>
<dbReference type="HOGENOM" id="CLU_165924_0_0_9"/>
<dbReference type="Pfam" id="PF23857">
    <property type="entry name" value="Phage_TAC_19"/>
    <property type="match status" value="1"/>
</dbReference>
<evidence type="ECO:0000313" key="2">
    <source>
        <dbReference type="Proteomes" id="UP000006620"/>
    </source>
</evidence>
<dbReference type="AlphaFoldDB" id="F8FH87"/>
<gene>
    <name evidence="1" type="ordered locus">KNP414_01222</name>
</gene>
<reference evidence="1 2" key="2">
    <citation type="journal article" date="2013" name="Genome Announc.">
        <title>Genome Sequence of Growth-Improving Paenibacillus mucilaginosus Strain KNP414.</title>
        <authorList>
            <person name="Lu J.J."/>
            <person name="Wang J.F."/>
            <person name="Hu X.F."/>
        </authorList>
    </citation>
    <scope>NUCLEOTIDE SEQUENCE [LARGE SCALE GENOMIC DNA]</scope>
    <source>
        <strain evidence="1 2">KNP414</strain>
    </source>
</reference>
<organism evidence="1 2">
    <name type="scientific">Paenibacillus mucilaginosus (strain KNP414)</name>
    <dbReference type="NCBI Taxonomy" id="1036673"/>
    <lineage>
        <taxon>Bacteria</taxon>
        <taxon>Bacillati</taxon>
        <taxon>Bacillota</taxon>
        <taxon>Bacilli</taxon>
        <taxon>Bacillales</taxon>
        <taxon>Paenibacillaceae</taxon>
        <taxon>Paenibacillus</taxon>
    </lineage>
</organism>
<dbReference type="Proteomes" id="UP000006620">
    <property type="component" value="Chromosome"/>
</dbReference>